<keyword evidence="4" id="KW-1185">Reference proteome</keyword>
<proteinExistence type="predicted"/>
<evidence type="ECO:0000313" key="1">
    <source>
        <dbReference type="EMBL" id="CAF1228604.1"/>
    </source>
</evidence>
<dbReference type="EMBL" id="CAJNOH010001543">
    <property type="protein sequence ID" value="CAF1228604.1"/>
    <property type="molecule type" value="Genomic_DNA"/>
</dbReference>
<evidence type="ECO:0000313" key="2">
    <source>
        <dbReference type="EMBL" id="CAF1510243.1"/>
    </source>
</evidence>
<accession>A0A814YER4</accession>
<name>A0A814YER4_9BILA</name>
<reference evidence="1" key="1">
    <citation type="submission" date="2021-02" db="EMBL/GenBank/DDBJ databases">
        <authorList>
            <person name="Nowell W R."/>
        </authorList>
    </citation>
    <scope>NUCLEOTIDE SEQUENCE</scope>
</reference>
<organism evidence="1 3">
    <name type="scientific">Rotaria sordida</name>
    <dbReference type="NCBI Taxonomy" id="392033"/>
    <lineage>
        <taxon>Eukaryota</taxon>
        <taxon>Metazoa</taxon>
        <taxon>Spiralia</taxon>
        <taxon>Gnathifera</taxon>
        <taxon>Rotifera</taxon>
        <taxon>Eurotatoria</taxon>
        <taxon>Bdelloidea</taxon>
        <taxon>Philodinida</taxon>
        <taxon>Philodinidae</taxon>
        <taxon>Rotaria</taxon>
    </lineage>
</organism>
<dbReference type="Proteomes" id="UP000663854">
    <property type="component" value="Unassembled WGS sequence"/>
</dbReference>
<dbReference type="EMBL" id="CAJNOL010002540">
    <property type="protein sequence ID" value="CAF1510243.1"/>
    <property type="molecule type" value="Genomic_DNA"/>
</dbReference>
<comment type="caution">
    <text evidence="1">The sequence shown here is derived from an EMBL/GenBank/DDBJ whole genome shotgun (WGS) entry which is preliminary data.</text>
</comment>
<dbReference type="AlphaFoldDB" id="A0A814YER4"/>
<evidence type="ECO:0000313" key="3">
    <source>
        <dbReference type="Proteomes" id="UP000663854"/>
    </source>
</evidence>
<sequence>MNDELYSKSMINNEKQTSLAKPVNQLCFFFQLDICSMYMNRSWLDHCIDIIFLFLTENDKDSLIIPSTNKDTKVNFERLLSTTLFSIKSVKHLIILNQRSMYKRVFIELDLLVQLLLIRVSYSRLNADEFSFIF</sequence>
<gene>
    <name evidence="2" type="ORF">JXQ802_LOCUS40951</name>
    <name evidence="1" type="ORF">PYM288_LOCUS26261</name>
</gene>
<protein>
    <submittedName>
        <fullName evidence="1">Uncharacterized protein</fullName>
    </submittedName>
</protein>
<dbReference type="Proteomes" id="UP000663870">
    <property type="component" value="Unassembled WGS sequence"/>
</dbReference>
<evidence type="ECO:0000313" key="4">
    <source>
        <dbReference type="Proteomes" id="UP000663870"/>
    </source>
</evidence>